<dbReference type="PANTHER" id="PTHR43279:SF1">
    <property type="entry name" value="CATECHOL-2,3-DIOXYGENASE"/>
    <property type="match status" value="1"/>
</dbReference>
<dbReference type="SUPFAM" id="SSF54593">
    <property type="entry name" value="Glyoxalase/Bleomycin resistance protein/Dihydroxybiphenyl dioxygenase"/>
    <property type="match status" value="2"/>
</dbReference>
<dbReference type="PANTHER" id="PTHR43279">
    <property type="entry name" value="CATECHOL-2,3-DIOXYGENASE"/>
    <property type="match status" value="1"/>
</dbReference>
<gene>
    <name evidence="2" type="ORF">AN926_05160</name>
</gene>
<dbReference type="Proteomes" id="UP000053099">
    <property type="component" value="Unassembled WGS sequence"/>
</dbReference>
<protein>
    <submittedName>
        <fullName evidence="2">Glyoxalase</fullName>
    </submittedName>
</protein>
<evidence type="ECO:0000313" key="2">
    <source>
        <dbReference type="EMBL" id="KPD32159.1"/>
    </source>
</evidence>
<dbReference type="AlphaFoldDB" id="A0A0N1KQ07"/>
<proteinExistence type="predicted"/>
<name>A0A0N1KQ07_THESC</name>
<evidence type="ECO:0000259" key="1">
    <source>
        <dbReference type="PROSITE" id="PS51819"/>
    </source>
</evidence>
<comment type="caution">
    <text evidence="2">The sequence shown here is derived from an EMBL/GenBank/DDBJ whole genome shotgun (WGS) entry which is preliminary data.</text>
</comment>
<feature type="domain" description="VOC" evidence="1">
    <location>
        <begin position="6"/>
        <end position="122"/>
    </location>
</feature>
<dbReference type="InterPro" id="IPR004360">
    <property type="entry name" value="Glyas_Fos-R_dOase_dom"/>
</dbReference>
<sequence length="259" mass="28673">MAFPRRLSSLSLRVRDLEAALAFYRDLLGLKVEADPPRYRLFPEGEGFHLEILHDPQALPRPYPSVGLYHFALLLPDRKALAQVARKLLSTPVHFEGAADHGVSEALYFRDPEGNGLELYWDRPQGAWPSEPLMFTAPLNLERLLSEAPSPGPLHPETHLGHLHLHVESLEEAEAFFAGELGMEVTLRTYPGALFFAWDGYHHHVGANIWAGRRKASPGATGLLGYTLLDPWGREMALRDPTGAEVRLSAPGTKAPAPS</sequence>
<reference evidence="2 3" key="1">
    <citation type="submission" date="2015-09" db="EMBL/GenBank/DDBJ databases">
        <title>Draft genome sequence of Thermus scotoductus strain K1 isolated from a geothermal spring in Nagorno-Karabakh, Armenia.</title>
        <authorList>
            <person name="Saghatelyan A."/>
            <person name="Poghosyan L."/>
            <person name="Panosyan H."/>
            <person name="Birkeland N.-K."/>
        </authorList>
    </citation>
    <scope>NUCLEOTIDE SEQUENCE [LARGE SCALE GENOMIC DNA]</scope>
    <source>
        <strain evidence="2 3">K1</strain>
    </source>
</reference>
<dbReference type="Pfam" id="PF00903">
    <property type="entry name" value="Glyoxalase"/>
    <property type="match status" value="1"/>
</dbReference>
<dbReference type="InterPro" id="IPR037523">
    <property type="entry name" value="VOC_core"/>
</dbReference>
<dbReference type="InterPro" id="IPR029068">
    <property type="entry name" value="Glyas_Bleomycin-R_OHBP_Dase"/>
</dbReference>
<evidence type="ECO:0000313" key="3">
    <source>
        <dbReference type="Proteomes" id="UP000053099"/>
    </source>
</evidence>
<dbReference type="PATRIC" id="fig|37636.3.peg.90"/>
<accession>A0A0N1KQ07</accession>
<dbReference type="PROSITE" id="PS51819">
    <property type="entry name" value="VOC"/>
    <property type="match status" value="1"/>
</dbReference>
<organism evidence="2 3">
    <name type="scientific">Thermus scotoductus</name>
    <dbReference type="NCBI Taxonomy" id="37636"/>
    <lineage>
        <taxon>Bacteria</taxon>
        <taxon>Thermotogati</taxon>
        <taxon>Deinococcota</taxon>
        <taxon>Deinococci</taxon>
        <taxon>Thermales</taxon>
        <taxon>Thermaceae</taxon>
        <taxon>Thermus</taxon>
    </lineage>
</organism>
<dbReference type="EMBL" id="LJJR01000012">
    <property type="protein sequence ID" value="KPD32159.1"/>
    <property type="molecule type" value="Genomic_DNA"/>
</dbReference>
<dbReference type="Gene3D" id="3.10.180.10">
    <property type="entry name" value="2,3-Dihydroxybiphenyl 1,2-Dioxygenase, domain 1"/>
    <property type="match status" value="2"/>
</dbReference>